<dbReference type="InterPro" id="IPR032284">
    <property type="entry name" value="RecQ_Zn-bd"/>
</dbReference>
<reference evidence="13 14" key="1">
    <citation type="submission" date="2018-08" db="EMBL/GenBank/DDBJ databases">
        <title>A genome reference for cultivated species of the human gut microbiota.</title>
        <authorList>
            <person name="Zou Y."/>
            <person name="Xue W."/>
            <person name="Luo G."/>
        </authorList>
    </citation>
    <scope>NUCLEOTIDE SEQUENCE [LARGE SCALE GENOMIC DNA]</scope>
    <source>
        <strain evidence="13 14">AM34-17</strain>
    </source>
</reference>
<dbReference type="GO" id="GO:0043138">
    <property type="term" value="F:3'-5' DNA helicase activity"/>
    <property type="evidence" value="ECO:0007669"/>
    <property type="project" value="UniProtKB-EC"/>
</dbReference>
<evidence type="ECO:0000256" key="2">
    <source>
        <dbReference type="ARBA" id="ARBA00022723"/>
    </source>
</evidence>
<evidence type="ECO:0000256" key="6">
    <source>
        <dbReference type="ARBA" id="ARBA00022840"/>
    </source>
</evidence>
<dbReference type="Proteomes" id="UP000286260">
    <property type="component" value="Unassembled WGS sequence"/>
</dbReference>
<dbReference type="GO" id="GO:0009378">
    <property type="term" value="F:four-way junction helicase activity"/>
    <property type="evidence" value="ECO:0007669"/>
    <property type="project" value="TreeGrafter"/>
</dbReference>
<comment type="catalytic activity">
    <reaction evidence="9">
        <text>Couples ATP hydrolysis with the unwinding of duplex DNA by translocating in the 3'-5' direction.</text>
        <dbReference type="EC" id="5.6.2.4"/>
    </reaction>
</comment>
<dbReference type="GO" id="GO:0005524">
    <property type="term" value="F:ATP binding"/>
    <property type="evidence" value="ECO:0007669"/>
    <property type="project" value="UniProtKB-KW"/>
</dbReference>
<dbReference type="SUPFAM" id="SSF52540">
    <property type="entry name" value="P-loop containing nucleoside triphosphate hydrolases"/>
    <property type="match status" value="1"/>
</dbReference>
<accession>A0A3R6EFA2</accession>
<dbReference type="CDD" id="cd17920">
    <property type="entry name" value="DEXHc_RecQ"/>
    <property type="match status" value="1"/>
</dbReference>
<dbReference type="FunFam" id="3.40.50.300:FF:001389">
    <property type="entry name" value="ATP-dependent DNA helicase RecQ"/>
    <property type="match status" value="1"/>
</dbReference>
<evidence type="ECO:0000256" key="8">
    <source>
        <dbReference type="ARBA" id="ARBA00023235"/>
    </source>
</evidence>
<evidence type="ECO:0000256" key="5">
    <source>
        <dbReference type="ARBA" id="ARBA00022806"/>
    </source>
</evidence>
<evidence type="ECO:0000256" key="7">
    <source>
        <dbReference type="ARBA" id="ARBA00023125"/>
    </source>
</evidence>
<dbReference type="GO" id="GO:0006281">
    <property type="term" value="P:DNA repair"/>
    <property type="evidence" value="ECO:0007669"/>
    <property type="project" value="TreeGrafter"/>
</dbReference>
<dbReference type="AlphaFoldDB" id="A0A3R6EFA2"/>
<dbReference type="PROSITE" id="PS51192">
    <property type="entry name" value="HELICASE_ATP_BIND_1"/>
    <property type="match status" value="1"/>
</dbReference>
<sequence length="568" mass="64597">MHHPLQVLKHYWGYDGFRPGQAEVIDSILSGHDTLALMPTGGGKSITFQVPALANPGICLVISPLVALMKDQVKNLQKRGILSAFISSEMPHWEILQQLDNCILGDYKFLYISPERISSELFQEKLKTLSRKVNLLVVDEAHCISQWGNDFRRDYRLIADIRDAIPHVQVIAVTASATAAVVADICEQLHFRKGYRIFKTSFERKNLSFVVRKTDNKLKEICHILSAVPGSAVIYSRTRKGVEEYAGKLRAAGISAEYFHAGLDPVLKTERQADWVKGFTRVLVATNAFGMGIDKGDVRVVIHTEFPDSMEAYYQEAGRAGRDGKRAYAVALLGPQDITDIKRRPSNAFPTIEYIKRVYEALCNRFQIAEGDGEGVSVYLDEPEFLRDWHFDKGRLRSSLEILSLSNYLTFEPYPNSQPYLRYDQPRWMMDRFLSDDSPAAKVAVEVLRNYEGLFSTGVFVSVDMLARKTGLEAREVAKVLGYLRNVGFYYVPPRKEPRITFKMIRVPLDRLVITTASYENRLAAFKMRIEKVAEYLETHSCRQEFISEYFGMEGTRCGCCDNCLQKR</sequence>
<evidence type="ECO:0000256" key="10">
    <source>
        <dbReference type="ARBA" id="ARBA00034808"/>
    </source>
</evidence>
<dbReference type="Pfam" id="PF16124">
    <property type="entry name" value="RecQ_Zn_bind"/>
    <property type="match status" value="1"/>
</dbReference>
<dbReference type="Pfam" id="PF00270">
    <property type="entry name" value="DEAD"/>
    <property type="match status" value="1"/>
</dbReference>
<keyword evidence="7" id="KW-0238">DNA-binding</keyword>
<dbReference type="Gene3D" id="1.10.10.10">
    <property type="entry name" value="Winged helix-like DNA-binding domain superfamily/Winged helix DNA-binding domain"/>
    <property type="match status" value="1"/>
</dbReference>
<dbReference type="GO" id="GO:0003677">
    <property type="term" value="F:DNA binding"/>
    <property type="evidence" value="ECO:0007669"/>
    <property type="project" value="UniProtKB-KW"/>
</dbReference>
<dbReference type="InterPro" id="IPR014001">
    <property type="entry name" value="Helicase_ATP-bd"/>
</dbReference>
<dbReference type="InterPro" id="IPR011545">
    <property type="entry name" value="DEAD/DEAH_box_helicase_dom"/>
</dbReference>
<keyword evidence="8" id="KW-0413">Isomerase</keyword>
<dbReference type="GO" id="GO:0006310">
    <property type="term" value="P:DNA recombination"/>
    <property type="evidence" value="ECO:0007669"/>
    <property type="project" value="InterPro"/>
</dbReference>
<dbReference type="GO" id="GO:0046872">
    <property type="term" value="F:metal ion binding"/>
    <property type="evidence" value="ECO:0007669"/>
    <property type="project" value="UniProtKB-KW"/>
</dbReference>
<keyword evidence="5 13" id="KW-0347">Helicase</keyword>
<dbReference type="SMART" id="SM00490">
    <property type="entry name" value="HELICc"/>
    <property type="match status" value="1"/>
</dbReference>
<keyword evidence="3" id="KW-0547">Nucleotide-binding</keyword>
<dbReference type="PANTHER" id="PTHR13710:SF105">
    <property type="entry name" value="ATP-DEPENDENT DNA HELICASE Q1"/>
    <property type="match status" value="1"/>
</dbReference>
<proteinExistence type="inferred from homology"/>
<evidence type="ECO:0000256" key="11">
    <source>
        <dbReference type="ARBA" id="ARBA00044535"/>
    </source>
</evidence>
<dbReference type="SMART" id="SM00487">
    <property type="entry name" value="DEXDc"/>
    <property type="match status" value="1"/>
</dbReference>
<gene>
    <name evidence="13" type="ORF">DW828_07185</name>
</gene>
<dbReference type="PROSITE" id="PS51194">
    <property type="entry name" value="HELICASE_CTER"/>
    <property type="match status" value="1"/>
</dbReference>
<evidence type="ECO:0000256" key="9">
    <source>
        <dbReference type="ARBA" id="ARBA00034617"/>
    </source>
</evidence>
<dbReference type="PANTHER" id="PTHR13710">
    <property type="entry name" value="DNA HELICASE RECQ FAMILY MEMBER"/>
    <property type="match status" value="1"/>
</dbReference>
<dbReference type="GO" id="GO:0005737">
    <property type="term" value="C:cytoplasm"/>
    <property type="evidence" value="ECO:0007669"/>
    <property type="project" value="TreeGrafter"/>
</dbReference>
<dbReference type="InterPro" id="IPR036388">
    <property type="entry name" value="WH-like_DNA-bd_sf"/>
</dbReference>
<dbReference type="InterPro" id="IPR004589">
    <property type="entry name" value="DNA_helicase_ATP-dep_RecQ"/>
</dbReference>
<dbReference type="GO" id="GO:0030894">
    <property type="term" value="C:replisome"/>
    <property type="evidence" value="ECO:0007669"/>
    <property type="project" value="TreeGrafter"/>
</dbReference>
<dbReference type="Pfam" id="PF00271">
    <property type="entry name" value="Helicase_C"/>
    <property type="match status" value="1"/>
</dbReference>
<keyword evidence="4 13" id="KW-0378">Hydrolase</keyword>
<dbReference type="EMBL" id="QSII01000007">
    <property type="protein sequence ID" value="RHC87993.1"/>
    <property type="molecule type" value="Genomic_DNA"/>
</dbReference>
<evidence type="ECO:0000256" key="12">
    <source>
        <dbReference type="ARBA" id="ARBA00044550"/>
    </source>
</evidence>
<evidence type="ECO:0000256" key="1">
    <source>
        <dbReference type="ARBA" id="ARBA00005446"/>
    </source>
</evidence>
<comment type="similarity">
    <text evidence="1">Belongs to the helicase family. RecQ subfamily.</text>
</comment>
<keyword evidence="2" id="KW-0479">Metal-binding</keyword>
<dbReference type="InterPro" id="IPR001650">
    <property type="entry name" value="Helicase_C-like"/>
</dbReference>
<dbReference type="RefSeq" id="WP_119215949.1">
    <property type="nucleotide sequence ID" value="NZ_JAQDNL010000011.1"/>
</dbReference>
<keyword evidence="6" id="KW-0067">ATP-binding</keyword>
<protein>
    <recommendedName>
        <fullName evidence="11">ATP-dependent DNA helicase RecQ</fullName>
        <ecNumber evidence="10">5.6.2.4</ecNumber>
    </recommendedName>
    <alternativeName>
        <fullName evidence="12">DNA 3'-5' helicase RecQ</fullName>
    </alternativeName>
</protein>
<evidence type="ECO:0000313" key="14">
    <source>
        <dbReference type="Proteomes" id="UP000286260"/>
    </source>
</evidence>
<comment type="caution">
    <text evidence="13">The sequence shown here is derived from an EMBL/GenBank/DDBJ whole genome shotgun (WGS) entry which is preliminary data.</text>
</comment>
<dbReference type="GO" id="GO:0016787">
    <property type="term" value="F:hydrolase activity"/>
    <property type="evidence" value="ECO:0007669"/>
    <property type="project" value="UniProtKB-KW"/>
</dbReference>
<dbReference type="GO" id="GO:0043590">
    <property type="term" value="C:bacterial nucleoid"/>
    <property type="evidence" value="ECO:0007669"/>
    <property type="project" value="TreeGrafter"/>
</dbReference>
<dbReference type="NCBIfam" id="TIGR00614">
    <property type="entry name" value="recQ_fam"/>
    <property type="match status" value="1"/>
</dbReference>
<dbReference type="EC" id="5.6.2.4" evidence="10"/>
<evidence type="ECO:0000313" key="13">
    <source>
        <dbReference type="EMBL" id="RHC87993.1"/>
    </source>
</evidence>
<evidence type="ECO:0000256" key="4">
    <source>
        <dbReference type="ARBA" id="ARBA00022801"/>
    </source>
</evidence>
<organism evidence="13 14">
    <name type="scientific">Parabacteroides merdae</name>
    <dbReference type="NCBI Taxonomy" id="46503"/>
    <lineage>
        <taxon>Bacteria</taxon>
        <taxon>Pseudomonadati</taxon>
        <taxon>Bacteroidota</taxon>
        <taxon>Bacteroidia</taxon>
        <taxon>Bacteroidales</taxon>
        <taxon>Tannerellaceae</taxon>
        <taxon>Parabacteroides</taxon>
    </lineage>
</organism>
<dbReference type="InterPro" id="IPR027417">
    <property type="entry name" value="P-loop_NTPase"/>
</dbReference>
<dbReference type="Gene3D" id="3.40.50.300">
    <property type="entry name" value="P-loop containing nucleotide triphosphate hydrolases"/>
    <property type="match status" value="2"/>
</dbReference>
<name>A0A3R6EFA2_9BACT</name>
<evidence type="ECO:0000256" key="3">
    <source>
        <dbReference type="ARBA" id="ARBA00022741"/>
    </source>
</evidence>